<accession>A0A371DB84</accession>
<dbReference type="EMBL" id="KZ857403">
    <property type="protein sequence ID" value="RDX49793.1"/>
    <property type="molecule type" value="Genomic_DNA"/>
</dbReference>
<dbReference type="OrthoDB" id="2750083at2759"/>
<dbReference type="SUPFAM" id="SSF52047">
    <property type="entry name" value="RNI-like"/>
    <property type="match status" value="1"/>
</dbReference>
<protein>
    <recommendedName>
        <fullName evidence="4">F-box domain-containing protein</fullName>
    </recommendedName>
</protein>
<evidence type="ECO:0000313" key="3">
    <source>
        <dbReference type="Proteomes" id="UP000256964"/>
    </source>
</evidence>
<dbReference type="Proteomes" id="UP000256964">
    <property type="component" value="Unassembled WGS sequence"/>
</dbReference>
<organism evidence="2 3">
    <name type="scientific">Lentinus brumalis</name>
    <dbReference type="NCBI Taxonomy" id="2498619"/>
    <lineage>
        <taxon>Eukaryota</taxon>
        <taxon>Fungi</taxon>
        <taxon>Dikarya</taxon>
        <taxon>Basidiomycota</taxon>
        <taxon>Agaricomycotina</taxon>
        <taxon>Agaricomycetes</taxon>
        <taxon>Polyporales</taxon>
        <taxon>Polyporaceae</taxon>
        <taxon>Lentinus</taxon>
    </lineage>
</organism>
<name>A0A371DB84_9APHY</name>
<reference evidence="2 3" key="1">
    <citation type="journal article" date="2018" name="Biotechnol. Biofuels">
        <title>Integrative visual omics of the white-rot fungus Polyporus brumalis exposes the biotechnological potential of its oxidative enzymes for delignifying raw plant biomass.</title>
        <authorList>
            <person name="Miyauchi S."/>
            <person name="Rancon A."/>
            <person name="Drula E."/>
            <person name="Hage H."/>
            <person name="Chaduli D."/>
            <person name="Favel A."/>
            <person name="Grisel S."/>
            <person name="Henrissat B."/>
            <person name="Herpoel-Gimbert I."/>
            <person name="Ruiz-Duenas F.J."/>
            <person name="Chevret D."/>
            <person name="Hainaut M."/>
            <person name="Lin J."/>
            <person name="Wang M."/>
            <person name="Pangilinan J."/>
            <person name="Lipzen A."/>
            <person name="Lesage-Meessen L."/>
            <person name="Navarro D."/>
            <person name="Riley R."/>
            <person name="Grigoriev I.V."/>
            <person name="Zhou S."/>
            <person name="Raouche S."/>
            <person name="Rosso M.N."/>
        </authorList>
    </citation>
    <scope>NUCLEOTIDE SEQUENCE [LARGE SCALE GENOMIC DNA]</scope>
    <source>
        <strain evidence="2 3">BRFM 1820</strain>
    </source>
</reference>
<keyword evidence="3" id="KW-1185">Reference proteome</keyword>
<sequence>MDATDTVSSGTPPPTLNYDVLLNVVAQSESRRTGLTIMHTCRVLYHNGSRILLREPIHLSTERGLLSFLYFLRGAPQSRPRHVRELLLHMSEIQPRLAQLFGRVCTCMKGLESLTMTSPERFLGSDPGLVVGLAKLKSLTRLSLSYSGEQTCTLLRLLHAPLKTISLHWGYEDYVVGKIFWETIDEDDWPERHPTILLENFADTLEELTCQWWYTCEDYIRPRKTFPRLQHLIIEEVGMFYVAPYVQAFPNLAHISVHSCNDENTFRDEVDENVEDNHELNVARQLLPASVHGGTWEHMQEFEGSFVDFYIFGLACHIPRLILNASCSTASGYLPFLGETLSHTTPAYLNFTTRSDDECDGLKWLSTALRDMNIEARSRLKTLAVGFTFECSRDVPDLAAAMEDFASAVERTYVDGLQLRIVSYTPFHITRDLDDSWTAAWNFSYDQGYDDADWDSDEESARVVPMPSSRSEQDEGAPRKPPPPLTAEEQMVEDFDVAAYTKGLVEALPSLRDVVVVVERPRNRGRRVAILACDGSRMVECFEYDK</sequence>
<evidence type="ECO:0000256" key="1">
    <source>
        <dbReference type="SAM" id="MobiDB-lite"/>
    </source>
</evidence>
<proteinExistence type="predicted"/>
<gene>
    <name evidence="2" type="ORF">OH76DRAFT_512472</name>
</gene>
<evidence type="ECO:0000313" key="2">
    <source>
        <dbReference type="EMBL" id="RDX49793.1"/>
    </source>
</evidence>
<dbReference type="AlphaFoldDB" id="A0A371DB84"/>
<feature type="region of interest" description="Disordered" evidence="1">
    <location>
        <begin position="452"/>
        <end position="486"/>
    </location>
</feature>
<evidence type="ECO:0008006" key="4">
    <source>
        <dbReference type="Google" id="ProtNLM"/>
    </source>
</evidence>